<dbReference type="HAMAP" id="MF_02124">
    <property type="entry name" value="GlgE"/>
    <property type="match status" value="1"/>
</dbReference>
<sequence length="1204" mass="133451">MDLDSAFAPRIYYIHPLLLGSLTDWGPHLDRAAAMGFDHVLIAPPFLPGDANDLFVTQDHHRLHPALEDDGDANAWLGRLVDATRARGMSLLLDVALDRIAAESGLYRDQPHWFHPPGGPERRIDPRAPSQEHVAFADFGNPEATDQLIDWWSGQLRGYADVGVAGFRFDALRGIPAHVWRRLGAALRESHPPTRLLAWTPGLGRDELAALEDAGFDSVFSSVRWWDFRADWLVEEQSALARVAAPIGFPEAPFDRRLFADLPATASVAVVERAYERALSTVAGIGTGWLLPMGFEFGASQPFRRDHTAANGPRNVARDEFRQLLAQPRFDLQQRIAELNRLMQSVPVLGSAGVLSALTGPDARATALLRTSGPDPRTAERAVLIVVNPDLQQETIANAHHFIEGIPGEFTLFAPLQSLGSGSDHGAESASSSDTGRFATLRPFRLAPGAIRLFDAHRSPAIVNAPAHGNAADAATDRRSTIDAVQVPRIAIEAVSPAVDGGRFPAKRVVGERVPLEADIFMDGHDKIAAVALWREAGTEEWRELPLRPLGNDRWATRLPLLRLGAYEFTIEAWRDTFGTLVDHIVKKQTAKQDVALEIEEARLLFESILNAAAPVGAAGIAGEEEAAMTPEVQAADRRAGRKPAVKAAVPKTVAQPETVQRAITAPTAALQDVMREFAVASAERKLAIVLDDATRAAVAQTRHRDFQVRHTAVLSIQAERAAARYANWYELFPRSQSGDPHRHGTFIDVIPRLPDVSAMGFDVLYFPPIHPIGLANRKGPNNTLTPGPDDVGSPYAIGSADGGHTAIHPELGSFDDFKSLLNAARCHGLELALDFAIQCSPDHPWLQEHPTWFAWRPDGTLRYAENPPKKYQDIVNPDFYAADAVPELWLQLRDVVLFWIGAGINIFRVDNPHTKPLPFWEWMIGEVRRRHPQVIFLSEAFTRPKVMNRLAKVGFSQSYTYFTWRETKQDFVDYLTELTQTPVREYFRPNFFVNTPDINPRFLQRSGRAGFVLRAALAATLAGVWGVYSGFELCEAAALPNSEEYLDSEKYQIRSWDWQRPGNIIREITLLNRIRRTNPALHTHLNITFLPSSNPNVLFFEKATENRDNVLLVAISLVPEGIQESNVEVPLWKWQLRDDDALLADDLVSGERLELRGKYQTIRLDPQAMPFAIRRVFAPAIPGRIPGGVGRIDADEEDLGAAQ</sequence>
<comment type="subunit">
    <text evidence="1 6">Homodimer.</text>
</comment>
<evidence type="ECO:0000259" key="7">
    <source>
        <dbReference type="SMART" id="SM00642"/>
    </source>
</evidence>
<dbReference type="InterPro" id="IPR017853">
    <property type="entry name" value="GH"/>
</dbReference>
<dbReference type="Pfam" id="PF21702">
    <property type="entry name" value="GLGE_C"/>
    <property type="match status" value="1"/>
</dbReference>
<feature type="domain" description="Glycosyl hydrolase family 13 catalytic" evidence="7">
    <location>
        <begin position="731"/>
        <end position="1076"/>
    </location>
</feature>
<keyword evidence="9" id="KW-1185">Reference proteome</keyword>
<name>A0ABT3ZJE7_9BURK</name>
<dbReference type="InterPro" id="IPR013783">
    <property type="entry name" value="Ig-like_fold"/>
</dbReference>
<dbReference type="InterPro" id="IPR021828">
    <property type="entry name" value="GlgE_dom_N/S"/>
</dbReference>
<evidence type="ECO:0000256" key="3">
    <source>
        <dbReference type="ARBA" id="ARBA00022679"/>
    </source>
</evidence>
<comment type="function">
    <text evidence="6">Maltosyltransferase that uses maltose 1-phosphate (M1P) as the sugar donor to elongate linear or branched alpha-(1-&gt;4)-glucans. Is involved in a branched alpha-glucan biosynthetic pathway from trehalose, together with TreS, Mak and GlgB.</text>
</comment>
<dbReference type="EMBL" id="JAPMXC010000001">
    <property type="protein sequence ID" value="MCY0386430.1"/>
    <property type="molecule type" value="Genomic_DNA"/>
</dbReference>
<evidence type="ECO:0000256" key="5">
    <source>
        <dbReference type="ARBA" id="ARBA00048735"/>
    </source>
</evidence>
<comment type="catalytic activity">
    <reaction evidence="5 6">
        <text>alpha-maltose 1-phosphate + [(1-&gt;4)-alpha-D-glucosyl](n) = [(1-&gt;4)-alpha-D-glucosyl](n+2) + phosphate</text>
        <dbReference type="Rhea" id="RHEA:42692"/>
        <dbReference type="Rhea" id="RHEA-COMP:9584"/>
        <dbReference type="Rhea" id="RHEA-COMP:10183"/>
        <dbReference type="ChEBI" id="CHEBI:15444"/>
        <dbReference type="ChEBI" id="CHEBI:43474"/>
        <dbReference type="ChEBI" id="CHEBI:63576"/>
        <dbReference type="EC" id="2.4.99.16"/>
    </reaction>
</comment>
<dbReference type="PANTHER" id="PTHR47786">
    <property type="entry name" value="ALPHA-1,4-GLUCAN:MALTOSE-1-PHOSPHATE MALTOSYLTRANSFERASE"/>
    <property type="match status" value="1"/>
</dbReference>
<dbReference type="SUPFAM" id="SSF51445">
    <property type="entry name" value="(Trans)glycosidases"/>
    <property type="match status" value="2"/>
</dbReference>
<feature type="binding site" evidence="6">
    <location>
        <position position="874"/>
    </location>
    <ligand>
        <name>alpha-maltose 1-phosphate</name>
        <dbReference type="ChEBI" id="CHEBI:63576"/>
    </ligand>
</feature>
<dbReference type="Gene3D" id="1.20.58.80">
    <property type="entry name" value="Phosphotransferase system, lactose/cellobiose-type IIA subunit"/>
    <property type="match status" value="1"/>
</dbReference>
<feature type="active site" description="Proton donor" evidence="6">
    <location>
        <position position="940"/>
    </location>
</feature>
<dbReference type="SMART" id="SM00642">
    <property type="entry name" value="Aamy"/>
    <property type="match status" value="1"/>
</dbReference>
<organism evidence="8 9">
    <name type="scientific">Robbsia betulipollinis</name>
    <dbReference type="NCBI Taxonomy" id="2981849"/>
    <lineage>
        <taxon>Bacteria</taxon>
        <taxon>Pseudomonadati</taxon>
        <taxon>Pseudomonadota</taxon>
        <taxon>Betaproteobacteria</taxon>
        <taxon>Burkholderiales</taxon>
        <taxon>Burkholderiaceae</taxon>
        <taxon>Robbsia</taxon>
    </lineage>
</organism>
<dbReference type="Gene3D" id="2.60.40.1180">
    <property type="entry name" value="Golgi alpha-mannosidase II"/>
    <property type="match status" value="1"/>
</dbReference>
<dbReference type="EC" id="2.4.99.16" evidence="6"/>
<dbReference type="Proteomes" id="UP001082899">
    <property type="component" value="Unassembled WGS sequence"/>
</dbReference>
<feature type="binding site" evidence="6">
    <location>
        <position position="912"/>
    </location>
    <ligand>
        <name>alpha-maltose 1-phosphate</name>
        <dbReference type="ChEBI" id="CHEBI:63576"/>
    </ligand>
</feature>
<keyword evidence="4 6" id="KW-0119">Carbohydrate metabolism</keyword>
<protein>
    <recommendedName>
        <fullName evidence="6">Alpha-1,4-glucan:maltose-1-phosphate maltosyltransferase</fullName>
        <shortName evidence="6">GMPMT</shortName>
        <ecNumber evidence="6">2.4.99.16</ecNumber>
    </recommendedName>
    <alternativeName>
        <fullName evidence="6">(1-&gt;4)-alpha-D-glucan:maltose-1-phosphate alpha-D-maltosyltransferase</fullName>
    </alternativeName>
</protein>
<keyword evidence="2 6" id="KW-0328">Glycosyltransferase</keyword>
<evidence type="ECO:0000256" key="4">
    <source>
        <dbReference type="ARBA" id="ARBA00023277"/>
    </source>
</evidence>
<evidence type="ECO:0000256" key="1">
    <source>
        <dbReference type="ARBA" id="ARBA00011738"/>
    </source>
</evidence>
<proteinExistence type="inferred from homology"/>
<dbReference type="InterPro" id="IPR006047">
    <property type="entry name" value="GH13_cat_dom"/>
</dbReference>
<comment type="caution">
    <text evidence="8">The sequence shown here is derived from an EMBL/GenBank/DDBJ whole genome shotgun (WGS) entry which is preliminary data.</text>
</comment>
<dbReference type="InterPro" id="IPR049171">
    <property type="entry name" value="GLGE_C"/>
</dbReference>
<feature type="binding site" evidence="6">
    <location>
        <position position="839"/>
    </location>
    <ligand>
        <name>alpha-maltose 1-phosphate</name>
        <dbReference type="ChEBI" id="CHEBI:63576"/>
    </ligand>
</feature>
<dbReference type="Gene3D" id="3.20.20.80">
    <property type="entry name" value="Glycosidases"/>
    <property type="match status" value="2"/>
</dbReference>
<dbReference type="Pfam" id="PF11896">
    <property type="entry name" value="GlgE_dom_N_S"/>
    <property type="match status" value="1"/>
</dbReference>
<dbReference type="RefSeq" id="WP_267845840.1">
    <property type="nucleotide sequence ID" value="NZ_JAPMXC010000001.1"/>
</dbReference>
<feature type="site" description="Transition state stabilizer" evidence="6">
    <location>
        <position position="998"/>
    </location>
</feature>
<dbReference type="InterPro" id="IPR026585">
    <property type="entry name" value="GlgE"/>
</dbReference>
<evidence type="ECO:0000313" key="9">
    <source>
        <dbReference type="Proteomes" id="UP001082899"/>
    </source>
</evidence>
<dbReference type="Gene3D" id="2.60.40.10">
    <property type="entry name" value="Immunoglobulins"/>
    <property type="match status" value="1"/>
</dbReference>
<feature type="binding site" evidence="6">
    <location>
        <begin position="1051"/>
        <end position="1052"/>
    </location>
    <ligand>
        <name>alpha-maltose 1-phosphate</name>
        <dbReference type="ChEBI" id="CHEBI:63576"/>
    </ligand>
</feature>
<evidence type="ECO:0000256" key="2">
    <source>
        <dbReference type="ARBA" id="ARBA00022676"/>
    </source>
</evidence>
<feature type="binding site" evidence="6">
    <location>
        <position position="779"/>
    </location>
    <ligand>
        <name>alpha-maltose 1-phosphate</name>
        <dbReference type="ChEBI" id="CHEBI:63576"/>
    </ligand>
</feature>
<dbReference type="PANTHER" id="PTHR47786:SF2">
    <property type="entry name" value="GLYCOSYL HYDROLASE FAMILY 13 CATALYTIC DOMAIN-CONTAINING PROTEIN"/>
    <property type="match status" value="1"/>
</dbReference>
<reference evidence="8" key="1">
    <citation type="submission" date="2022-11" db="EMBL/GenBank/DDBJ databases">
        <title>Robbsia betulipollinis sp. nov., isolated from pollen of birch (Betula pendula).</title>
        <authorList>
            <person name="Shi H."/>
            <person name="Ambika Manirajan B."/>
            <person name="Ratering S."/>
            <person name="Geissler-Plaum R."/>
            <person name="Schnell S."/>
        </authorList>
    </citation>
    <scope>NUCLEOTIDE SEQUENCE</scope>
    <source>
        <strain evidence="8">Bb-Pol-6</strain>
    </source>
</reference>
<dbReference type="CDD" id="cd11344">
    <property type="entry name" value="AmyAc_GlgE_like"/>
    <property type="match status" value="1"/>
</dbReference>
<keyword evidence="3 6" id="KW-0808">Transferase</keyword>
<dbReference type="InterPro" id="IPR013780">
    <property type="entry name" value="Glyco_hydro_b"/>
</dbReference>
<gene>
    <name evidence="6" type="primary">glgE</name>
    <name evidence="8" type="ORF">OVY01_04075</name>
</gene>
<accession>A0ABT3ZJE7</accession>
<feature type="active site" description="Nucleophile" evidence="6">
    <location>
        <position position="911"/>
    </location>
</feature>
<comment type="similarity">
    <text evidence="6">Belongs to the glycosyl hydrolase 13 family. GlgE subfamily.</text>
</comment>
<evidence type="ECO:0000313" key="8">
    <source>
        <dbReference type="EMBL" id="MCY0386430.1"/>
    </source>
</evidence>
<evidence type="ECO:0000256" key="6">
    <source>
        <dbReference type="HAMAP-Rule" id="MF_02124"/>
    </source>
</evidence>